<keyword evidence="1" id="KW-1133">Transmembrane helix</keyword>
<gene>
    <name evidence="2" type="ORF">QWY14_02960</name>
</gene>
<feature type="transmembrane region" description="Helical" evidence="1">
    <location>
        <begin position="60"/>
        <end position="80"/>
    </location>
</feature>
<reference evidence="2 3" key="1">
    <citation type="submission" date="2023-06" db="EMBL/GenBank/DDBJ databases">
        <title>Novel species in genus Planococcus.</title>
        <authorList>
            <person name="Ning S."/>
        </authorList>
    </citation>
    <scope>NUCLEOTIDE SEQUENCE [LARGE SCALE GENOMIC DNA]</scope>
    <source>
        <strain evidence="2 3">N028</strain>
    </source>
</reference>
<dbReference type="RefSeq" id="WP_301722628.1">
    <property type="nucleotide sequence ID" value="NZ_JAUJWV010000001.1"/>
</dbReference>
<accession>A0ABT8MYM5</accession>
<comment type="caution">
    <text evidence="2">The sequence shown here is derived from an EMBL/GenBank/DDBJ whole genome shotgun (WGS) entry which is preliminary data.</text>
</comment>
<organism evidence="2 3">
    <name type="scientific">Planococcus shixiaomingii</name>
    <dbReference type="NCBI Taxonomy" id="3058393"/>
    <lineage>
        <taxon>Bacteria</taxon>
        <taxon>Bacillati</taxon>
        <taxon>Bacillota</taxon>
        <taxon>Bacilli</taxon>
        <taxon>Bacillales</taxon>
        <taxon>Caryophanaceae</taxon>
        <taxon>Planococcus</taxon>
    </lineage>
</organism>
<evidence type="ECO:0000256" key="1">
    <source>
        <dbReference type="SAM" id="Phobius"/>
    </source>
</evidence>
<evidence type="ECO:0008006" key="4">
    <source>
        <dbReference type="Google" id="ProtNLM"/>
    </source>
</evidence>
<protein>
    <recommendedName>
        <fullName evidence="4">Menaquinol-cytochrome c reductase cytochrome b subunit</fullName>
    </recommendedName>
</protein>
<keyword evidence="1" id="KW-0472">Membrane</keyword>
<keyword evidence="3" id="KW-1185">Reference proteome</keyword>
<dbReference type="EMBL" id="JAUJWV010000001">
    <property type="protein sequence ID" value="MDN7240729.1"/>
    <property type="molecule type" value="Genomic_DNA"/>
</dbReference>
<feature type="transmembrane region" description="Helical" evidence="1">
    <location>
        <begin position="7"/>
        <end position="28"/>
    </location>
</feature>
<sequence length="92" mass="10098">MKLFLQAMASAAAIHVVYYVTTLAVGYVKTVTHRPNMAEAWKNVEGLEQEVVISAAVSPLSYVGSFLVLTLVCALVIYVYQKVDNGESFKKL</sequence>
<evidence type="ECO:0000313" key="2">
    <source>
        <dbReference type="EMBL" id="MDN7240729.1"/>
    </source>
</evidence>
<name>A0ABT8MYM5_9BACL</name>
<proteinExistence type="predicted"/>
<evidence type="ECO:0000313" key="3">
    <source>
        <dbReference type="Proteomes" id="UP001172055"/>
    </source>
</evidence>
<dbReference type="Proteomes" id="UP001172055">
    <property type="component" value="Unassembled WGS sequence"/>
</dbReference>
<keyword evidence="1" id="KW-0812">Transmembrane</keyword>